<evidence type="ECO:0000313" key="4">
    <source>
        <dbReference type="EMBL" id="SKA20309.1"/>
    </source>
</evidence>
<evidence type="ECO:0000256" key="2">
    <source>
        <dbReference type="ARBA" id="ARBA00023172"/>
    </source>
</evidence>
<dbReference type="InterPro" id="IPR011010">
    <property type="entry name" value="DNA_brk_join_enz"/>
</dbReference>
<dbReference type="GO" id="GO:0003677">
    <property type="term" value="F:DNA binding"/>
    <property type="evidence" value="ECO:0007669"/>
    <property type="project" value="InterPro"/>
</dbReference>
<sequence>MPRPAKGIRLWADKAAGYWVIRDGSRKRGTGCRLEEREGAEKALAEYIAERYEPPSDHRASKLLVADVLTYYAREIAPGQKSSATSYAVENLIGWWKSRPLSDVRRSTCQAYVMHRTSQPIPQAKTEEAKKRKVSAETARRELTVLRAAINAYHAETPLDALPVVTLPEASPPRDRWMTRQEAASLLRAARKLDDRDSGRALARFIILGIYTGSRSGVIRRLGWLPNTIGGWIDLTSGVIHRRADGETETKKRRPPVRIPGRMIGFLRRWRAEDMRQSEDHKPIPFVIHYRGKPVDKQRKAWAEACRVAGLGNDVMPHILRHTAVTWMMQAGNDPWDVSGYVGMSLKMLEDVYGHHHPDHQKGIAGRIGRK</sequence>
<reference evidence="4 5" key="1">
    <citation type="submission" date="2017-02" db="EMBL/GenBank/DDBJ databases">
        <authorList>
            <person name="Peterson S.W."/>
        </authorList>
    </citation>
    <scope>NUCLEOTIDE SEQUENCE [LARGE SCALE GENOMIC DNA]</scope>
    <source>
        <strain evidence="4 5">USBA 369</strain>
    </source>
</reference>
<dbReference type="PANTHER" id="PTHR30349">
    <property type="entry name" value="PHAGE INTEGRASE-RELATED"/>
    <property type="match status" value="1"/>
</dbReference>
<evidence type="ECO:0000259" key="3">
    <source>
        <dbReference type="PROSITE" id="PS51898"/>
    </source>
</evidence>
<keyword evidence="5" id="KW-1185">Reference proteome</keyword>
<dbReference type="PROSITE" id="PS51898">
    <property type="entry name" value="TYR_RECOMBINASE"/>
    <property type="match status" value="1"/>
</dbReference>
<feature type="domain" description="Tyr recombinase" evidence="3">
    <location>
        <begin position="173"/>
        <end position="366"/>
    </location>
</feature>
<name>A0A1T4RWC1_9HYPH</name>
<organism evidence="4 5">
    <name type="scientific">Consotaella salsifontis</name>
    <dbReference type="NCBI Taxonomy" id="1365950"/>
    <lineage>
        <taxon>Bacteria</taxon>
        <taxon>Pseudomonadati</taxon>
        <taxon>Pseudomonadota</taxon>
        <taxon>Alphaproteobacteria</taxon>
        <taxon>Hyphomicrobiales</taxon>
        <taxon>Aurantimonadaceae</taxon>
        <taxon>Consotaella</taxon>
    </lineage>
</organism>
<dbReference type="Pfam" id="PF00589">
    <property type="entry name" value="Phage_integrase"/>
    <property type="match status" value="1"/>
</dbReference>
<dbReference type="OrthoDB" id="9808346at2"/>
<keyword evidence="1" id="KW-0229">DNA integration</keyword>
<dbReference type="Gene3D" id="1.10.443.10">
    <property type="entry name" value="Intergrase catalytic core"/>
    <property type="match status" value="1"/>
</dbReference>
<evidence type="ECO:0000313" key="5">
    <source>
        <dbReference type="Proteomes" id="UP000190135"/>
    </source>
</evidence>
<dbReference type="InterPro" id="IPR050090">
    <property type="entry name" value="Tyrosine_recombinase_XerCD"/>
</dbReference>
<evidence type="ECO:0000256" key="1">
    <source>
        <dbReference type="ARBA" id="ARBA00022908"/>
    </source>
</evidence>
<dbReference type="CDD" id="cd00796">
    <property type="entry name" value="INT_Rci_Hp1_C"/>
    <property type="match status" value="1"/>
</dbReference>
<accession>A0A1T4RWC1</accession>
<dbReference type="InterPro" id="IPR002104">
    <property type="entry name" value="Integrase_catalytic"/>
</dbReference>
<dbReference type="STRING" id="1365950.SAMN05428963_10830"/>
<dbReference type="InterPro" id="IPR013762">
    <property type="entry name" value="Integrase-like_cat_sf"/>
</dbReference>
<dbReference type="Proteomes" id="UP000190135">
    <property type="component" value="Unassembled WGS sequence"/>
</dbReference>
<proteinExistence type="predicted"/>
<dbReference type="GO" id="GO:0015074">
    <property type="term" value="P:DNA integration"/>
    <property type="evidence" value="ECO:0007669"/>
    <property type="project" value="UniProtKB-KW"/>
</dbReference>
<dbReference type="PANTHER" id="PTHR30349:SF88">
    <property type="entry name" value="BLL1584 PROTEIN"/>
    <property type="match status" value="1"/>
</dbReference>
<keyword evidence="2" id="KW-0233">DNA recombination</keyword>
<dbReference type="GO" id="GO:0006310">
    <property type="term" value="P:DNA recombination"/>
    <property type="evidence" value="ECO:0007669"/>
    <property type="project" value="UniProtKB-KW"/>
</dbReference>
<gene>
    <name evidence="4" type="ORF">SAMN05428963_10830</name>
</gene>
<dbReference type="SUPFAM" id="SSF56349">
    <property type="entry name" value="DNA breaking-rejoining enzymes"/>
    <property type="match status" value="1"/>
</dbReference>
<dbReference type="AlphaFoldDB" id="A0A1T4RWC1"/>
<dbReference type="EMBL" id="FUXL01000008">
    <property type="protein sequence ID" value="SKA20309.1"/>
    <property type="molecule type" value="Genomic_DNA"/>
</dbReference>
<protein>
    <submittedName>
        <fullName evidence="4">Site-specific recombinase XerD</fullName>
    </submittedName>
</protein>